<feature type="transmembrane region" description="Helical" evidence="1">
    <location>
        <begin position="271"/>
        <end position="295"/>
    </location>
</feature>
<dbReference type="Proteomes" id="UP001157439">
    <property type="component" value="Unassembled WGS sequence"/>
</dbReference>
<name>A0AA37U039_9GAMM</name>
<feature type="transmembrane region" description="Helical" evidence="1">
    <location>
        <begin position="99"/>
        <end position="117"/>
    </location>
</feature>
<evidence type="ECO:0000313" key="3">
    <source>
        <dbReference type="Proteomes" id="UP001157439"/>
    </source>
</evidence>
<feature type="transmembrane region" description="Helical" evidence="1">
    <location>
        <begin position="63"/>
        <end position="79"/>
    </location>
</feature>
<keyword evidence="1" id="KW-0472">Membrane</keyword>
<accession>A0AA37U039</accession>
<evidence type="ECO:0000256" key="1">
    <source>
        <dbReference type="SAM" id="Phobius"/>
    </source>
</evidence>
<keyword evidence="1" id="KW-0812">Transmembrane</keyword>
<reference evidence="2 3" key="1">
    <citation type="journal article" date="2014" name="Int. J. Syst. Evol. Microbiol.">
        <title>Complete genome sequence of Corynebacterium casei LMG S-19264T (=DSM 44701T), isolated from a smear-ripened cheese.</title>
        <authorList>
            <consortium name="US DOE Joint Genome Institute (JGI-PGF)"/>
            <person name="Walter F."/>
            <person name="Albersmeier A."/>
            <person name="Kalinowski J."/>
            <person name="Ruckert C."/>
        </authorList>
    </citation>
    <scope>NUCLEOTIDE SEQUENCE [LARGE SCALE GENOMIC DNA]</scope>
    <source>
        <strain evidence="2 3">NBRC 112785</strain>
    </source>
</reference>
<feature type="transmembrane region" description="Helical" evidence="1">
    <location>
        <begin position="307"/>
        <end position="328"/>
    </location>
</feature>
<keyword evidence="1" id="KW-1133">Transmembrane helix</keyword>
<dbReference type="PANTHER" id="PTHR31061:SF24">
    <property type="entry name" value="LD22376P"/>
    <property type="match status" value="1"/>
</dbReference>
<dbReference type="AlphaFoldDB" id="A0AA37U039"/>
<keyword evidence="3" id="KW-1185">Reference proteome</keyword>
<feature type="transmembrane region" description="Helical" evidence="1">
    <location>
        <begin position="213"/>
        <end position="233"/>
    </location>
</feature>
<dbReference type="NCBIfam" id="NF046061">
    <property type="entry name" value="NagX_SO_3504"/>
    <property type="match status" value="1"/>
</dbReference>
<feature type="transmembrane region" description="Helical" evidence="1">
    <location>
        <begin position="348"/>
        <end position="366"/>
    </location>
</feature>
<gene>
    <name evidence="2" type="primary">nagX</name>
    <name evidence="2" type="ORF">GCM10007894_20330</name>
</gene>
<organism evidence="2 3">
    <name type="scientific">Paraferrimonas haliotis</name>
    <dbReference type="NCBI Taxonomy" id="2013866"/>
    <lineage>
        <taxon>Bacteria</taxon>
        <taxon>Pseudomonadati</taxon>
        <taxon>Pseudomonadota</taxon>
        <taxon>Gammaproteobacteria</taxon>
        <taxon>Alteromonadales</taxon>
        <taxon>Ferrimonadaceae</taxon>
        <taxon>Paraferrimonas</taxon>
    </lineage>
</organism>
<dbReference type="RefSeq" id="WP_095498457.1">
    <property type="nucleotide sequence ID" value="NZ_BSPO01000003.1"/>
</dbReference>
<dbReference type="PANTHER" id="PTHR31061">
    <property type="entry name" value="LD22376P"/>
    <property type="match status" value="1"/>
</dbReference>
<feature type="transmembrane region" description="Helical" evidence="1">
    <location>
        <begin position="21"/>
        <end position="43"/>
    </location>
</feature>
<feature type="transmembrane region" description="Helical" evidence="1">
    <location>
        <begin position="245"/>
        <end position="265"/>
    </location>
</feature>
<comment type="caution">
    <text evidence="2">The sequence shown here is derived from an EMBL/GenBank/DDBJ whole genome shotgun (WGS) entry which is preliminary data.</text>
</comment>
<dbReference type="EMBL" id="BSPO01000003">
    <property type="protein sequence ID" value="GLS84056.1"/>
    <property type="molecule type" value="Genomic_DNA"/>
</dbReference>
<protein>
    <submittedName>
        <fullName evidence="2">DUF5009 domain-containing protein</fullName>
    </submittedName>
</protein>
<feature type="transmembrane region" description="Helical" evidence="1">
    <location>
        <begin position="129"/>
        <end position="148"/>
    </location>
</feature>
<sequence>MATDNPKKRLASLDALRGFDMIWIMGAEALFLPLFVLTGFTVFDIANTHMHHAQWHGFRAYDLIFPLFIFISGVTLGLSAKSINDLPWVARVPIYRKAVVRLMLLLALGVLYNHGWGTGLPTRLEEVRFASVLGRIGLAWFVAAMVVWHCPVRWQWRLPWLLLIGYSVWQSVIPVPGYSAGLFSETGSWNTWFDQHFLIGITYQNKPLDPEGIFSTLGAIINALAGVCLGRWIQSNNNTIVRQAGVLLIVGAALIALAWLASVIIPINKTLWTGSFSLMTIGWSVILFAVFYAIVDGWQVTAWAKPFFYIGTNAILIYLLTAWMDWGYLANSFIGHWIASWPDAQQQLASVSAVLLLQILFLRWLYLHRVFVKV</sequence>
<evidence type="ECO:0000313" key="2">
    <source>
        <dbReference type="EMBL" id="GLS84056.1"/>
    </source>
</evidence>
<feature type="transmembrane region" description="Helical" evidence="1">
    <location>
        <begin position="160"/>
        <end position="183"/>
    </location>
</feature>
<proteinExistence type="predicted"/>